<evidence type="ECO:0000313" key="2">
    <source>
        <dbReference type="EMBL" id="CAE0189731.1"/>
    </source>
</evidence>
<organism evidence="3">
    <name type="scientific">Chloropicon roscoffensis</name>
    <dbReference type="NCBI Taxonomy" id="1461544"/>
    <lineage>
        <taxon>Eukaryota</taxon>
        <taxon>Viridiplantae</taxon>
        <taxon>Chlorophyta</taxon>
        <taxon>Chloropicophyceae</taxon>
        <taxon>Chloropicales</taxon>
        <taxon>Chloropicaceae</taxon>
        <taxon>Chloropicon</taxon>
    </lineage>
</organism>
<keyword evidence="5" id="KW-1185">Reference proteome</keyword>
<dbReference type="EMBL" id="HBHZ01003678">
    <property type="protein sequence ID" value="CAE0189742.1"/>
    <property type="molecule type" value="Transcribed_RNA"/>
</dbReference>
<accession>A0A7S3FP70</accession>
<dbReference type="InterPro" id="IPR027246">
    <property type="entry name" value="Porin_Euk/Tom40"/>
</dbReference>
<dbReference type="GO" id="GO:0005741">
    <property type="term" value="C:mitochondrial outer membrane"/>
    <property type="evidence" value="ECO:0007669"/>
    <property type="project" value="InterPro"/>
</dbReference>
<comment type="similarity">
    <text evidence="1">Belongs to the eukaryotic mitochondrial porin (TC 1.B.8.1) family.</text>
</comment>
<protein>
    <submittedName>
        <fullName evidence="4">Mitochondrial outer membrane protein porin</fullName>
    </submittedName>
</protein>
<sequence>MTKTLSFGELGKAAKDLLSGGFQLNQKVTATTKTDTGVDFTVSGVKKDDALDGDIKASYKTSGYSADIKVAADSKVTSSIAYSQLFPGLKVALNGSIPDKASGKLSFDFTKPLYTVKGNVGLTSTPKAECSVSVGHAGLSVGAEAGYCTKSAAVTKWSLGAAYAASDYKCALIVADKGDTVKASYVHTVSDFTTVGGEVVRKFGKDSTTFTLGAAHKLENGASTKAKIDNTGIASILYEQEFAPKSKTAVTLQFDTMNLNKSAKVGVAMDFKS</sequence>
<dbReference type="AlphaFoldDB" id="A0A7S3FP70"/>
<dbReference type="Gene3D" id="2.40.160.10">
    <property type="entry name" value="Porin"/>
    <property type="match status" value="1"/>
</dbReference>
<reference evidence="4 5" key="2">
    <citation type="submission" date="2024-03" db="EMBL/GenBank/DDBJ databases">
        <title>Complete genome sequence of the green alga Chloropicon roscoffensis RCC1871.</title>
        <authorList>
            <person name="Lemieux C."/>
            <person name="Pombert J.-F."/>
            <person name="Otis C."/>
            <person name="Turmel M."/>
        </authorList>
    </citation>
    <scope>NUCLEOTIDE SEQUENCE [LARGE SCALE GENOMIC DNA]</scope>
    <source>
        <strain evidence="4 5">RCC1871</strain>
    </source>
</reference>
<dbReference type="CDD" id="cd07306">
    <property type="entry name" value="Porin3_VDAC"/>
    <property type="match status" value="1"/>
</dbReference>
<dbReference type="InterPro" id="IPR001925">
    <property type="entry name" value="Porin_Euk"/>
</dbReference>
<dbReference type="InterPro" id="IPR023614">
    <property type="entry name" value="Porin_dom_sf"/>
</dbReference>
<evidence type="ECO:0000313" key="4">
    <source>
        <dbReference type="EMBL" id="WZN65139.1"/>
    </source>
</evidence>
<dbReference type="PANTHER" id="PTHR11743">
    <property type="entry name" value="VOLTAGE-DEPENDENT ANION-SELECTIVE CHANNEL"/>
    <property type="match status" value="1"/>
</dbReference>
<dbReference type="GO" id="GO:0008308">
    <property type="term" value="F:voltage-gated monoatomic anion channel activity"/>
    <property type="evidence" value="ECO:0007669"/>
    <property type="project" value="InterPro"/>
</dbReference>
<dbReference type="Proteomes" id="UP001472866">
    <property type="component" value="Chromosome 11"/>
</dbReference>
<evidence type="ECO:0000313" key="3">
    <source>
        <dbReference type="EMBL" id="CAE0189742.1"/>
    </source>
</evidence>
<dbReference type="Pfam" id="PF01459">
    <property type="entry name" value="Porin_3"/>
    <property type="match status" value="1"/>
</dbReference>
<proteinExistence type="inferred from homology"/>
<dbReference type="SUPFAM" id="SSF56935">
    <property type="entry name" value="Porins"/>
    <property type="match status" value="1"/>
</dbReference>
<dbReference type="EMBL" id="HBHZ01003667">
    <property type="protein sequence ID" value="CAE0189731.1"/>
    <property type="molecule type" value="Transcribed_RNA"/>
</dbReference>
<evidence type="ECO:0000256" key="1">
    <source>
        <dbReference type="ARBA" id="ARBA00009624"/>
    </source>
</evidence>
<gene>
    <name evidence="2" type="ORF">CROS1456_LOCUS2820</name>
    <name evidence="3" type="ORF">CROS1456_LOCUS2831</name>
    <name evidence="4" type="ORF">HKI87_11g66960</name>
</gene>
<reference evidence="3" key="1">
    <citation type="submission" date="2021-01" db="EMBL/GenBank/DDBJ databases">
        <authorList>
            <person name="Corre E."/>
            <person name="Pelletier E."/>
            <person name="Niang G."/>
            <person name="Scheremetjew M."/>
            <person name="Finn R."/>
            <person name="Kale V."/>
            <person name="Holt S."/>
            <person name="Cochrane G."/>
            <person name="Meng A."/>
            <person name="Brown T."/>
            <person name="Cohen L."/>
        </authorList>
    </citation>
    <scope>NUCLEOTIDE SEQUENCE</scope>
    <source>
        <strain evidence="3">RCC1871</strain>
    </source>
</reference>
<dbReference type="EMBL" id="CP151511">
    <property type="protein sequence ID" value="WZN65139.1"/>
    <property type="molecule type" value="Genomic_DNA"/>
</dbReference>
<evidence type="ECO:0000313" key="5">
    <source>
        <dbReference type="Proteomes" id="UP001472866"/>
    </source>
</evidence>
<name>A0A7S3FP70_9CHLO</name>
<dbReference type="PANTHER" id="PTHR11743:SF70">
    <property type="entry name" value="GH26960P-RELATED"/>
    <property type="match status" value="1"/>
</dbReference>